<dbReference type="Gene3D" id="3.40.50.300">
    <property type="entry name" value="P-loop containing nucleotide triphosphate hydrolases"/>
    <property type="match status" value="1"/>
</dbReference>
<dbReference type="PANTHER" id="PTHR47642">
    <property type="entry name" value="ATP-DEPENDENT DNA HELICASE"/>
    <property type="match status" value="1"/>
</dbReference>
<dbReference type="Proteomes" id="UP000271098">
    <property type="component" value="Unassembled WGS sequence"/>
</dbReference>
<organism evidence="5">
    <name type="scientific">Gongylonema pulchrum</name>
    <dbReference type="NCBI Taxonomy" id="637853"/>
    <lineage>
        <taxon>Eukaryota</taxon>
        <taxon>Metazoa</taxon>
        <taxon>Ecdysozoa</taxon>
        <taxon>Nematoda</taxon>
        <taxon>Chromadorea</taxon>
        <taxon>Rhabditida</taxon>
        <taxon>Spirurina</taxon>
        <taxon>Spiruromorpha</taxon>
        <taxon>Spiruroidea</taxon>
        <taxon>Gongylonematidae</taxon>
        <taxon>Gongylonema</taxon>
    </lineage>
</organism>
<evidence type="ECO:0000256" key="1">
    <source>
        <dbReference type="SAM" id="MobiDB-lite"/>
    </source>
</evidence>
<feature type="compositionally biased region" description="Basic residues" evidence="1">
    <location>
        <begin position="1"/>
        <end position="33"/>
    </location>
</feature>
<feature type="compositionally biased region" description="Basic and acidic residues" evidence="1">
    <location>
        <begin position="314"/>
        <end position="323"/>
    </location>
</feature>
<name>A0A183EIU2_9BILA</name>
<keyword evidence="4" id="KW-1185">Reference proteome</keyword>
<reference evidence="5" key="1">
    <citation type="submission" date="2016-06" db="UniProtKB">
        <authorList>
            <consortium name="WormBaseParasite"/>
        </authorList>
    </citation>
    <scope>IDENTIFICATION</scope>
</reference>
<dbReference type="EMBL" id="UYRT01091366">
    <property type="protein sequence ID" value="VDN37029.1"/>
    <property type="molecule type" value="Genomic_DNA"/>
</dbReference>
<dbReference type="InterPro" id="IPR027417">
    <property type="entry name" value="P-loop_NTPase"/>
</dbReference>
<sequence length="341" mass="38800">MPRRRQFRAQRLASRARRRHRNNALIRQRRLNAHIRDEGVRNAAAQQTERSQRLPTEHPTAADDSTEEKPQCSVCSVSARTTTHQTVGMPRTLYLKVGARYMMTYNLDTSDSLTNGATGRLLQVEMGQCRQGETNETKPLHVWMLFDEQEVGMKMRRRFSSISIRKHYPTNRTPLEPIIVPIKRSKGSNLQVLRKQFPLVPAEAMTIHKSQGQTYPSVVLHTAQRMNRALLYVALSRVTSLSGLYIIGEFKTPRQIATQRSATGRAKAAGATLTAAHIPISSNRAQRCPGYISQCAKLGKTPRPNRERRRLHSERRNTSRRDLVSGSRRNSYQRLPHGCTC</sequence>
<protein>
    <submittedName>
        <fullName evidence="5">UvrD_C_2 domain-containing protein</fullName>
    </submittedName>
</protein>
<gene>
    <name evidence="3" type="ORF">GPUH_LOCUS20883</name>
</gene>
<evidence type="ECO:0000313" key="5">
    <source>
        <dbReference type="WBParaSite" id="GPUH_0002090801-mRNA-1"/>
    </source>
</evidence>
<dbReference type="PANTHER" id="PTHR47642:SF6">
    <property type="entry name" value="ATP-DEPENDENT DNA HELICASE"/>
    <property type="match status" value="1"/>
</dbReference>
<dbReference type="InterPro" id="IPR051055">
    <property type="entry name" value="PIF1_helicase"/>
</dbReference>
<reference evidence="3 4" key="2">
    <citation type="submission" date="2018-11" db="EMBL/GenBank/DDBJ databases">
        <authorList>
            <consortium name="Pathogen Informatics"/>
        </authorList>
    </citation>
    <scope>NUCLEOTIDE SEQUENCE [LARGE SCALE GENOMIC DNA]</scope>
</reference>
<evidence type="ECO:0000259" key="2">
    <source>
        <dbReference type="Pfam" id="PF13538"/>
    </source>
</evidence>
<feature type="region of interest" description="Disordered" evidence="1">
    <location>
        <begin position="1"/>
        <end position="70"/>
    </location>
</feature>
<dbReference type="OrthoDB" id="6141723at2759"/>
<dbReference type="WBParaSite" id="GPUH_0002090801-mRNA-1">
    <property type="protein sequence ID" value="GPUH_0002090801-mRNA-1"/>
    <property type="gene ID" value="GPUH_0002090801"/>
</dbReference>
<evidence type="ECO:0000313" key="4">
    <source>
        <dbReference type="Proteomes" id="UP000271098"/>
    </source>
</evidence>
<feature type="domain" description="UvrD-like helicase C-terminal" evidence="2">
    <location>
        <begin position="202"/>
        <end position="239"/>
    </location>
</feature>
<dbReference type="Pfam" id="PF13538">
    <property type="entry name" value="UvrD_C_2"/>
    <property type="match status" value="1"/>
</dbReference>
<evidence type="ECO:0000313" key="3">
    <source>
        <dbReference type="EMBL" id="VDN37029.1"/>
    </source>
</evidence>
<dbReference type="CDD" id="cd18809">
    <property type="entry name" value="SF1_C_RecD"/>
    <property type="match status" value="1"/>
</dbReference>
<feature type="region of interest" description="Disordered" evidence="1">
    <location>
        <begin position="297"/>
        <end position="341"/>
    </location>
</feature>
<accession>A0A183EIU2</accession>
<dbReference type="InterPro" id="IPR027785">
    <property type="entry name" value="UvrD-like_helicase_C"/>
</dbReference>
<dbReference type="SUPFAM" id="SSF52540">
    <property type="entry name" value="P-loop containing nucleoside triphosphate hydrolases"/>
    <property type="match status" value="1"/>
</dbReference>
<dbReference type="AlphaFoldDB" id="A0A183EIU2"/>
<proteinExistence type="predicted"/>